<dbReference type="EMBL" id="JAJSOW010000101">
    <property type="protein sequence ID" value="KAI9180251.1"/>
    <property type="molecule type" value="Genomic_DNA"/>
</dbReference>
<feature type="domain" description="Bifunctional inhibitor/plant lipid transfer protein/seed storage helical" evidence="3">
    <location>
        <begin position="28"/>
        <end position="105"/>
    </location>
</feature>
<evidence type="ECO:0000313" key="6">
    <source>
        <dbReference type="Proteomes" id="UP001064489"/>
    </source>
</evidence>
<reference evidence="4" key="2">
    <citation type="submission" date="2023-02" db="EMBL/GenBank/DDBJ databases">
        <authorList>
            <person name="Swenson N.G."/>
            <person name="Wegrzyn J.L."/>
            <person name="Mcevoy S.L."/>
        </authorList>
    </citation>
    <scope>NUCLEOTIDE SEQUENCE</scope>
    <source>
        <strain evidence="4">91603</strain>
        <tissue evidence="4">Leaf</tissue>
    </source>
</reference>
<dbReference type="SUPFAM" id="SSF47699">
    <property type="entry name" value="Bifunctional inhibitor/lipid-transfer protein/seed storage 2S albumin"/>
    <property type="match status" value="1"/>
</dbReference>
<evidence type="ECO:0000256" key="2">
    <source>
        <dbReference type="SAM" id="SignalP"/>
    </source>
</evidence>
<evidence type="ECO:0000313" key="5">
    <source>
        <dbReference type="EMBL" id="KAI9180586.1"/>
    </source>
</evidence>
<evidence type="ECO:0000259" key="3">
    <source>
        <dbReference type="SMART" id="SM00499"/>
    </source>
</evidence>
<reference evidence="4" key="1">
    <citation type="journal article" date="2022" name="Plant J.">
        <title>Strategies of tolerance reflected in two North American maple genomes.</title>
        <authorList>
            <person name="McEvoy S.L."/>
            <person name="Sezen U.U."/>
            <person name="Trouern-Trend A."/>
            <person name="McMahon S.M."/>
            <person name="Schaberg P.G."/>
            <person name="Yang J."/>
            <person name="Wegrzyn J.L."/>
            <person name="Swenson N.G."/>
        </authorList>
    </citation>
    <scope>NUCLEOTIDE SEQUENCE</scope>
    <source>
        <strain evidence="4">91603</strain>
    </source>
</reference>
<dbReference type="InterPro" id="IPR036312">
    <property type="entry name" value="Bifun_inhib/LTP/seed_sf"/>
</dbReference>
<dbReference type="SMART" id="SM00499">
    <property type="entry name" value="AAI"/>
    <property type="match status" value="1"/>
</dbReference>
<comment type="caution">
    <text evidence="4">The sequence shown here is derived from an EMBL/GenBank/DDBJ whole genome shotgun (WGS) entry which is preliminary data.</text>
</comment>
<feature type="chain" id="PRO_5042441300" description="Bifunctional inhibitor/plant lipid transfer protein/seed storage helical domain-containing protein" evidence="2">
    <location>
        <begin position="25"/>
        <end position="111"/>
    </location>
</feature>
<evidence type="ECO:0000256" key="1">
    <source>
        <dbReference type="ARBA" id="ARBA00009748"/>
    </source>
</evidence>
<dbReference type="Proteomes" id="UP001064489">
    <property type="component" value="Chromosome 4"/>
</dbReference>
<organism evidence="4 6">
    <name type="scientific">Acer negundo</name>
    <name type="common">Box elder</name>
    <dbReference type="NCBI Taxonomy" id="4023"/>
    <lineage>
        <taxon>Eukaryota</taxon>
        <taxon>Viridiplantae</taxon>
        <taxon>Streptophyta</taxon>
        <taxon>Embryophyta</taxon>
        <taxon>Tracheophyta</taxon>
        <taxon>Spermatophyta</taxon>
        <taxon>Magnoliopsida</taxon>
        <taxon>eudicotyledons</taxon>
        <taxon>Gunneridae</taxon>
        <taxon>Pentapetalae</taxon>
        <taxon>rosids</taxon>
        <taxon>malvids</taxon>
        <taxon>Sapindales</taxon>
        <taxon>Sapindaceae</taxon>
        <taxon>Hippocastanoideae</taxon>
        <taxon>Acereae</taxon>
        <taxon>Acer</taxon>
    </lineage>
</organism>
<dbReference type="InterPro" id="IPR000528">
    <property type="entry name" value="Plant_nsLTP"/>
</dbReference>
<dbReference type="Pfam" id="PF14368">
    <property type="entry name" value="LTP_2"/>
    <property type="match status" value="1"/>
</dbReference>
<dbReference type="Gene3D" id="1.10.110.10">
    <property type="entry name" value="Plant lipid-transfer and hydrophobic proteins"/>
    <property type="match status" value="1"/>
</dbReference>
<dbReference type="GO" id="GO:0008289">
    <property type="term" value="F:lipid binding"/>
    <property type="evidence" value="ECO:0007669"/>
    <property type="project" value="InterPro"/>
</dbReference>
<dbReference type="EMBL" id="JAJSOW010000101">
    <property type="protein sequence ID" value="KAI9180586.1"/>
    <property type="molecule type" value="Genomic_DNA"/>
</dbReference>
<keyword evidence="6" id="KW-1185">Reference proteome</keyword>
<evidence type="ECO:0000313" key="4">
    <source>
        <dbReference type="EMBL" id="KAI9180251.1"/>
    </source>
</evidence>
<comment type="similarity">
    <text evidence="1">Belongs to the plant LTP family.</text>
</comment>
<name>A0AAD5IX83_ACENE</name>
<gene>
    <name evidence="4" type="ORF">LWI28_002830</name>
    <name evidence="5" type="ORF">LWI28_006251</name>
</gene>
<proteinExistence type="inferred from homology"/>
<feature type="signal peptide" evidence="2">
    <location>
        <begin position="1"/>
        <end position="24"/>
    </location>
</feature>
<dbReference type="AlphaFoldDB" id="A0AAD5IX83"/>
<dbReference type="GO" id="GO:0006869">
    <property type="term" value="P:lipid transport"/>
    <property type="evidence" value="ECO:0007669"/>
    <property type="project" value="InterPro"/>
</dbReference>
<dbReference type="InterPro" id="IPR016140">
    <property type="entry name" value="Bifunc_inhib/LTP/seed_store"/>
</dbReference>
<dbReference type="PANTHER" id="PTHR33076">
    <property type="entry name" value="NON-SPECIFIC LIPID-TRANSFER PROTEIN 2-RELATED"/>
    <property type="match status" value="1"/>
</dbReference>
<sequence>MEKKVTGWFGLALGLVIMIQISAAQMTCEEVLAAELPCKPYLTRKAIDPAPTCCDGLHTVYKNNTEAHFQKICRCILDRKYKDWGIDPVREIQIAGQCRVAELNCFGDQNP</sequence>
<protein>
    <recommendedName>
        <fullName evidence="3">Bifunctional inhibitor/plant lipid transfer protein/seed storage helical domain-containing protein</fullName>
    </recommendedName>
</protein>
<keyword evidence="2" id="KW-0732">Signal</keyword>
<accession>A0AAD5IX83</accession>